<feature type="region of interest" description="Disordered" evidence="1">
    <location>
        <begin position="444"/>
        <end position="470"/>
    </location>
</feature>
<feature type="region of interest" description="Disordered" evidence="1">
    <location>
        <begin position="398"/>
        <end position="421"/>
    </location>
</feature>
<feature type="compositionally biased region" description="Basic and acidic residues" evidence="1">
    <location>
        <begin position="398"/>
        <end position="416"/>
    </location>
</feature>
<dbReference type="EMBL" id="HBUF01374255">
    <property type="protein sequence ID" value="CAG6727562.1"/>
    <property type="molecule type" value="Transcribed_RNA"/>
</dbReference>
<feature type="compositionally biased region" description="Polar residues" evidence="1">
    <location>
        <begin position="21"/>
        <end position="30"/>
    </location>
</feature>
<name>A0A8D8YEZ9_9HEMI</name>
<feature type="region of interest" description="Disordered" evidence="1">
    <location>
        <begin position="212"/>
        <end position="242"/>
    </location>
</feature>
<evidence type="ECO:0000313" key="2">
    <source>
        <dbReference type="EMBL" id="CAG6727562.1"/>
    </source>
</evidence>
<protein>
    <submittedName>
        <fullName evidence="2">Uncharacterized protein</fullName>
    </submittedName>
</protein>
<feature type="compositionally biased region" description="Polar residues" evidence="1">
    <location>
        <begin position="1"/>
        <end position="13"/>
    </location>
</feature>
<accession>A0A8D8YEZ9</accession>
<dbReference type="AlphaFoldDB" id="A0A8D8YEZ9"/>
<feature type="compositionally biased region" description="Polar residues" evidence="1">
    <location>
        <begin position="231"/>
        <end position="241"/>
    </location>
</feature>
<sequence>MSQEDNLNLNFSEQSKEDYEPNSNTETNTKVEPYNNAVEESVDKTCSSIEPDVMNKLFDNHCLDKSNSPVRHSSDLGNVLPSIQTGLKPPSKHWLKTYSKKKTIKLDKETCLNSANPVESRKTELINKESNDNKLCVKNSHEPVTSVVLLPWAKNATPFKVLDTKGNLVAGPPILKANSETLELLKKMLTTTSNCTSNTVISSHASPSNITINTVSSSSGDNFKRKPDVNKSVNQSSQKATNKTEIRINTDRTDMISLNSSHQVPFQQCLPSTSQQIIKSAIPTIETTEDECNNHVARLKNKAKQCDVIRVCKEWEQNLGHNIRTFQSNQDSNQLEDIQTEEMQQESKEQSVEIFRVSPNWNQNNLKTCEEITSVENKDNQNEDRKCGIQLENECQRKAEVSQDTSHKKEGNKDQNSKSNQEIKCQLQNEDSMPDLIKEEHENIENDLDKKQNPIPTNTESHEDSKNDEEIKTLEKIEEVENTHVTEKRDHNFKTLDDQDLSHSEEVSVDSMLPKTELPAKTKIGDTTKTISSKESEIKDTPKVIPTKQLKLRRTKRKSIEDIKKKKKYTYIFLCENLGVNLNLDN</sequence>
<reference evidence="2" key="1">
    <citation type="submission" date="2021-05" db="EMBL/GenBank/DDBJ databases">
        <authorList>
            <person name="Alioto T."/>
            <person name="Alioto T."/>
            <person name="Gomez Garrido J."/>
        </authorList>
    </citation>
    <scope>NUCLEOTIDE SEQUENCE</scope>
</reference>
<feature type="compositionally biased region" description="Basic and acidic residues" evidence="1">
    <location>
        <begin position="460"/>
        <end position="470"/>
    </location>
</feature>
<organism evidence="2">
    <name type="scientific">Cacopsylla melanoneura</name>
    <dbReference type="NCBI Taxonomy" id="428564"/>
    <lineage>
        <taxon>Eukaryota</taxon>
        <taxon>Metazoa</taxon>
        <taxon>Ecdysozoa</taxon>
        <taxon>Arthropoda</taxon>
        <taxon>Hexapoda</taxon>
        <taxon>Insecta</taxon>
        <taxon>Pterygota</taxon>
        <taxon>Neoptera</taxon>
        <taxon>Paraneoptera</taxon>
        <taxon>Hemiptera</taxon>
        <taxon>Sternorrhyncha</taxon>
        <taxon>Psylloidea</taxon>
        <taxon>Psyllidae</taxon>
        <taxon>Psyllinae</taxon>
        <taxon>Cacopsylla</taxon>
    </lineage>
</organism>
<proteinExistence type="predicted"/>
<feature type="region of interest" description="Disordered" evidence="1">
    <location>
        <begin position="1"/>
        <end position="36"/>
    </location>
</feature>
<evidence type="ECO:0000256" key="1">
    <source>
        <dbReference type="SAM" id="MobiDB-lite"/>
    </source>
</evidence>